<accession>A0A9W6FUB4</accession>
<reference evidence="2" key="1">
    <citation type="submission" date="2022-12" db="EMBL/GenBank/DDBJ databases">
        <title>Reference genome sequencing for broad-spectrum identification of bacterial and archaeal isolates by mass spectrometry.</title>
        <authorList>
            <person name="Sekiguchi Y."/>
            <person name="Tourlousse D.M."/>
        </authorList>
    </citation>
    <scope>NUCLEOTIDE SEQUENCE</scope>
    <source>
        <strain evidence="2">ASRB1</strain>
    </source>
</reference>
<protein>
    <recommendedName>
        <fullName evidence="1">ABM domain-containing protein</fullName>
    </recommendedName>
</protein>
<dbReference type="PROSITE" id="PS51725">
    <property type="entry name" value="ABM"/>
    <property type="match status" value="1"/>
</dbReference>
<feature type="domain" description="ABM" evidence="1">
    <location>
        <begin position="3"/>
        <end position="92"/>
    </location>
</feature>
<dbReference type="Pfam" id="PF03992">
    <property type="entry name" value="ABM"/>
    <property type="match status" value="1"/>
</dbReference>
<dbReference type="InterPro" id="IPR007138">
    <property type="entry name" value="ABM_dom"/>
</dbReference>
<evidence type="ECO:0000313" key="3">
    <source>
        <dbReference type="Proteomes" id="UP001144372"/>
    </source>
</evidence>
<comment type="caution">
    <text evidence="2">The sequence shown here is derived from an EMBL/GenBank/DDBJ whole genome shotgun (WGS) entry which is preliminary data.</text>
</comment>
<dbReference type="EMBL" id="BSDR01000001">
    <property type="protein sequence ID" value="GLI35030.1"/>
    <property type="molecule type" value="Genomic_DNA"/>
</dbReference>
<name>A0A9W6FUB4_9BACT</name>
<organism evidence="2 3">
    <name type="scientific">Desulforhabdus amnigena</name>
    <dbReference type="NCBI Taxonomy" id="40218"/>
    <lineage>
        <taxon>Bacteria</taxon>
        <taxon>Pseudomonadati</taxon>
        <taxon>Thermodesulfobacteriota</taxon>
        <taxon>Syntrophobacteria</taxon>
        <taxon>Syntrophobacterales</taxon>
        <taxon>Syntrophobacteraceae</taxon>
        <taxon>Desulforhabdus</taxon>
    </lineage>
</organism>
<gene>
    <name evidence="2" type="ORF">DAMNIGENAA_24630</name>
</gene>
<dbReference type="AlphaFoldDB" id="A0A9W6FUB4"/>
<dbReference type="Proteomes" id="UP001144372">
    <property type="component" value="Unassembled WGS sequence"/>
</dbReference>
<dbReference type="SUPFAM" id="SSF54909">
    <property type="entry name" value="Dimeric alpha+beta barrel"/>
    <property type="match status" value="1"/>
</dbReference>
<dbReference type="InterPro" id="IPR011008">
    <property type="entry name" value="Dimeric_a/b-barrel"/>
</dbReference>
<proteinExistence type="predicted"/>
<sequence length="95" mass="11131">MAVRVLIERNIDLGQEPKLHQLLTQLRAKAMEVKGYISGETLRALDDPKRFLVISTWNSIEEWKAWQNNPERKKLQEEVNKLLRTPETTTVFTNI</sequence>
<dbReference type="RefSeq" id="WP_281794549.1">
    <property type="nucleotide sequence ID" value="NZ_BSDR01000001.1"/>
</dbReference>
<evidence type="ECO:0000313" key="2">
    <source>
        <dbReference type="EMBL" id="GLI35030.1"/>
    </source>
</evidence>
<dbReference type="Gene3D" id="3.30.70.100">
    <property type="match status" value="1"/>
</dbReference>
<keyword evidence="3" id="KW-1185">Reference proteome</keyword>
<evidence type="ECO:0000259" key="1">
    <source>
        <dbReference type="PROSITE" id="PS51725"/>
    </source>
</evidence>